<evidence type="ECO:0000313" key="10">
    <source>
        <dbReference type="Proteomes" id="UP000064967"/>
    </source>
</evidence>
<dbReference type="OrthoDB" id="9785233at2"/>
<evidence type="ECO:0000313" key="9">
    <source>
        <dbReference type="EMBL" id="AKU94712.1"/>
    </source>
</evidence>
<dbReference type="EMBL" id="CP012333">
    <property type="protein sequence ID" value="AKU94712.1"/>
    <property type="molecule type" value="Genomic_DNA"/>
</dbReference>
<feature type="domain" description="FlgD Tudor-like" evidence="8">
    <location>
        <begin position="89"/>
        <end position="217"/>
    </location>
</feature>
<name>A0A0K1PMH7_9BACT</name>
<dbReference type="Gene3D" id="2.60.40.4070">
    <property type="match status" value="1"/>
</dbReference>
<protein>
    <recommendedName>
        <fullName evidence="2 5">Basal-body rod modification protein FlgD</fullName>
    </recommendedName>
</protein>
<evidence type="ECO:0000256" key="1">
    <source>
        <dbReference type="ARBA" id="ARBA00010577"/>
    </source>
</evidence>
<organism evidence="9 10">
    <name type="scientific">Labilithrix luteola</name>
    <dbReference type="NCBI Taxonomy" id="1391654"/>
    <lineage>
        <taxon>Bacteria</taxon>
        <taxon>Pseudomonadati</taxon>
        <taxon>Myxococcota</taxon>
        <taxon>Polyangia</taxon>
        <taxon>Polyangiales</taxon>
        <taxon>Labilitrichaceae</taxon>
        <taxon>Labilithrix</taxon>
    </lineage>
</organism>
<dbReference type="Pfam" id="PF13860">
    <property type="entry name" value="FlgD_ig"/>
    <property type="match status" value="1"/>
</dbReference>
<keyword evidence="9" id="KW-0966">Cell projection</keyword>
<dbReference type="GO" id="GO:0044781">
    <property type="term" value="P:bacterial-type flagellum organization"/>
    <property type="evidence" value="ECO:0007669"/>
    <property type="project" value="UniProtKB-UniRule"/>
</dbReference>
<dbReference type="Pfam" id="PF13861">
    <property type="entry name" value="FLgD_tudor"/>
    <property type="match status" value="1"/>
</dbReference>
<reference evidence="9 10" key="1">
    <citation type="submission" date="2015-08" db="EMBL/GenBank/DDBJ databases">
        <authorList>
            <person name="Babu N.S."/>
            <person name="Beckwith C.J."/>
            <person name="Beseler K.G."/>
            <person name="Brison A."/>
            <person name="Carone J.V."/>
            <person name="Caskin T.P."/>
            <person name="Diamond M."/>
            <person name="Durham M.E."/>
            <person name="Foxe J.M."/>
            <person name="Go M."/>
            <person name="Henderson B.A."/>
            <person name="Jones I.B."/>
            <person name="McGettigan J.A."/>
            <person name="Micheletti S.J."/>
            <person name="Nasrallah M.E."/>
            <person name="Ortiz D."/>
            <person name="Piller C.R."/>
            <person name="Privatt S.R."/>
            <person name="Schneider S.L."/>
            <person name="Sharp S."/>
            <person name="Smith T.C."/>
            <person name="Stanton J.D."/>
            <person name="Ullery H.E."/>
            <person name="Wilson R.J."/>
            <person name="Serrano M.G."/>
            <person name="Buck G."/>
            <person name="Lee V."/>
            <person name="Wang Y."/>
            <person name="Carvalho R."/>
            <person name="Voegtly L."/>
            <person name="Shi R."/>
            <person name="Duckworth R."/>
            <person name="Johnson A."/>
            <person name="Loviza R."/>
            <person name="Walstead R."/>
            <person name="Shah Z."/>
            <person name="Kiflezghi M."/>
            <person name="Wade K."/>
            <person name="Ball S.L."/>
            <person name="Bradley K.W."/>
            <person name="Asai D.J."/>
            <person name="Bowman C.A."/>
            <person name="Russell D.A."/>
            <person name="Pope W.H."/>
            <person name="Jacobs-Sera D."/>
            <person name="Hendrix R.W."/>
            <person name="Hatfull G.F."/>
        </authorList>
    </citation>
    <scope>NUCLEOTIDE SEQUENCE [LARGE SCALE GENOMIC DNA]</scope>
    <source>
        <strain evidence="9 10">DSM 27648</strain>
    </source>
</reference>
<dbReference type="KEGG" id="llu:AKJ09_01376"/>
<feature type="region of interest" description="Disordered" evidence="6">
    <location>
        <begin position="1"/>
        <end position="25"/>
    </location>
</feature>
<evidence type="ECO:0000256" key="3">
    <source>
        <dbReference type="ARBA" id="ARBA00022795"/>
    </source>
</evidence>
<dbReference type="InterPro" id="IPR025963">
    <property type="entry name" value="FLgD_Tudor"/>
</dbReference>
<evidence type="ECO:0000259" key="7">
    <source>
        <dbReference type="Pfam" id="PF13860"/>
    </source>
</evidence>
<evidence type="ECO:0000259" key="8">
    <source>
        <dbReference type="Pfam" id="PF13861"/>
    </source>
</evidence>
<evidence type="ECO:0000256" key="4">
    <source>
        <dbReference type="ARBA" id="ARBA00024746"/>
    </source>
</evidence>
<evidence type="ECO:0000256" key="2">
    <source>
        <dbReference type="ARBA" id="ARBA00016013"/>
    </source>
</evidence>
<keyword evidence="3 5" id="KW-1005">Bacterial flagellum biogenesis</keyword>
<keyword evidence="9" id="KW-0282">Flagellum</keyword>
<dbReference type="AlphaFoldDB" id="A0A0K1PMH7"/>
<accession>A0A0K1PMH7</accession>
<dbReference type="InterPro" id="IPR005648">
    <property type="entry name" value="FlgD"/>
</dbReference>
<dbReference type="Pfam" id="PF03963">
    <property type="entry name" value="FlgD"/>
    <property type="match status" value="1"/>
</dbReference>
<dbReference type="InterPro" id="IPR025965">
    <property type="entry name" value="FlgD/Vpr_Ig-like"/>
</dbReference>
<dbReference type="Gene3D" id="2.30.30.910">
    <property type="match status" value="1"/>
</dbReference>
<evidence type="ECO:0000256" key="5">
    <source>
        <dbReference type="RuleBase" id="RU362076"/>
    </source>
</evidence>
<dbReference type="STRING" id="1391654.AKJ09_01376"/>
<gene>
    <name evidence="9" type="ORF">AKJ09_01376</name>
</gene>
<comment type="function">
    <text evidence="4 5">Required for flagellar hook formation. May act as a scaffolding protein.</text>
</comment>
<evidence type="ECO:0000256" key="6">
    <source>
        <dbReference type="SAM" id="MobiDB-lite"/>
    </source>
</evidence>
<proteinExistence type="inferred from homology"/>
<dbReference type="Proteomes" id="UP000064967">
    <property type="component" value="Chromosome"/>
</dbReference>
<comment type="similarity">
    <text evidence="1 5">Belongs to the FlgD family.</text>
</comment>
<feature type="domain" description="FlgD/Vpr Ig-like" evidence="7">
    <location>
        <begin position="103"/>
        <end position="178"/>
    </location>
</feature>
<keyword evidence="10" id="KW-1185">Reference proteome</keyword>
<sequence length="228" mass="23587">MTTPITSSTNSSATNSATDATTGSQPMDREAFLKLLVAQISHQDPLSPMQGTEFVTQLSQFAIVEQSIAQSSKLDTLSTQIGGVANNEATSLVGKRVTMRGHDLAFDGVTATTSAVTLDASAQKVSADVLDANGKVVRTIDIGSRPQGACTITWDGKDNAGNTLSKGTYSMKVRATAADGKTVNTTQTVAGTVTKVSFEKGYPELTLDNGSTGPISDLSAVEGQPAKP</sequence>
<feature type="compositionally biased region" description="Low complexity" evidence="6">
    <location>
        <begin position="1"/>
        <end position="24"/>
    </location>
</feature>
<keyword evidence="9" id="KW-0969">Cilium</keyword>
<dbReference type="RefSeq" id="WP_146646267.1">
    <property type="nucleotide sequence ID" value="NZ_CP012333.1"/>
</dbReference>
<feature type="region of interest" description="Disordered" evidence="6">
    <location>
        <begin position="205"/>
        <end position="228"/>
    </location>
</feature>